<gene>
    <name evidence="1" type="ORF">Oscil6304_0233</name>
</gene>
<sequence length="35" mass="4107">MATQTKPLRQNPFMTYRDPDTGKWLVVKQEQQQAA</sequence>
<evidence type="ECO:0000313" key="1">
    <source>
        <dbReference type="EMBL" id="AFY79986.1"/>
    </source>
</evidence>
<dbReference type="HOGENOM" id="CLU_218966_0_0_3"/>
<dbReference type="AlphaFoldDB" id="K9TCX1"/>
<name>K9TCX1_9CYAN</name>
<reference evidence="1 2" key="1">
    <citation type="submission" date="2012-06" db="EMBL/GenBank/DDBJ databases">
        <title>Finished chromosome of genome of Oscillatoria acuminata PCC 6304.</title>
        <authorList>
            <consortium name="US DOE Joint Genome Institute"/>
            <person name="Gugger M."/>
            <person name="Coursin T."/>
            <person name="Rippka R."/>
            <person name="Tandeau De Marsac N."/>
            <person name="Huntemann M."/>
            <person name="Wei C.-L."/>
            <person name="Han J."/>
            <person name="Detter J.C."/>
            <person name="Han C."/>
            <person name="Tapia R."/>
            <person name="Davenport K."/>
            <person name="Daligault H."/>
            <person name="Erkkila T."/>
            <person name="Gu W."/>
            <person name="Munk A.C.C."/>
            <person name="Teshima H."/>
            <person name="Xu Y."/>
            <person name="Chain P."/>
            <person name="Chen A."/>
            <person name="Krypides N."/>
            <person name="Mavromatis K."/>
            <person name="Markowitz V."/>
            <person name="Szeto E."/>
            <person name="Ivanova N."/>
            <person name="Mikhailova N."/>
            <person name="Ovchinnikova G."/>
            <person name="Pagani I."/>
            <person name="Pati A."/>
            <person name="Goodwin L."/>
            <person name="Peters L."/>
            <person name="Pitluck S."/>
            <person name="Woyke T."/>
            <person name="Kerfeld C."/>
        </authorList>
    </citation>
    <scope>NUCLEOTIDE SEQUENCE [LARGE SCALE GENOMIC DNA]</scope>
    <source>
        <strain evidence="1 2">PCC 6304</strain>
    </source>
</reference>
<keyword evidence="2" id="KW-1185">Reference proteome</keyword>
<evidence type="ECO:0000313" key="2">
    <source>
        <dbReference type="Proteomes" id="UP000010367"/>
    </source>
</evidence>
<dbReference type="InParanoid" id="K9TCX1"/>
<proteinExistence type="predicted"/>
<dbReference type="Proteomes" id="UP000010367">
    <property type="component" value="Chromosome"/>
</dbReference>
<dbReference type="KEGG" id="oac:Oscil6304_0233"/>
<accession>K9TCX1</accession>
<protein>
    <submittedName>
        <fullName evidence="1">Uncharacterized protein</fullName>
    </submittedName>
</protein>
<organism evidence="1 2">
    <name type="scientific">Oscillatoria acuminata PCC 6304</name>
    <dbReference type="NCBI Taxonomy" id="56110"/>
    <lineage>
        <taxon>Bacteria</taxon>
        <taxon>Bacillati</taxon>
        <taxon>Cyanobacteriota</taxon>
        <taxon>Cyanophyceae</taxon>
        <taxon>Oscillatoriophycideae</taxon>
        <taxon>Oscillatoriales</taxon>
        <taxon>Oscillatoriaceae</taxon>
        <taxon>Oscillatoria</taxon>
    </lineage>
</organism>
<dbReference type="EMBL" id="CP003607">
    <property type="protein sequence ID" value="AFY79986.1"/>
    <property type="molecule type" value="Genomic_DNA"/>
</dbReference>